<sequence>MRYWKFQKWMILALVLILLLPVTGRSVQAQSTKRSISITLDGNSINSDVSPYIIPGVDVTMVPLAVISQGLGAFVNWNHTEKTVVIQQNGSTMSLTKGKKTALVNGNNVDLDASVEIKNGRTMVPLRFVGENLGLQVNWNQAEQSIVMYSGQYIPNRPDPVEPNQPNQPNQPQQPNPGQGNGQQTQGLHGAWISTVANLDWPTTKSVGKEEQQKQEFTAMLDKLQTIGINAVYVQVRPAGDAFYPSQLVPWSKYLTGTQGKDPGYDPLQFMIDEAHKRGMQFHAWFNPFRASMDTATSKLAANHVAIEHPDWIVPANNQLIINPGIPEARQHIIDVVMEVVNKYNIDGVHLDDYFYPTSGTFNDDATYKTYNSSGLSKDNWRRDNINRFVQQLGQSIHAAKPSAQFGISPFGVWRNKANDSTGSDTKAGITAYDSYFADVRTWIQNHWIDYVAPQIYWSMSFKNAQYDKLVDWWVNEVKGTGVNLYIGQAAYKLGTSEAGWQSSQEIINQLQYNTQYPEVKGNIFFRAGNLINNPLGLVQALAAYYQQ</sequence>
<dbReference type="InterPro" id="IPR017853">
    <property type="entry name" value="GH"/>
</dbReference>
<dbReference type="SUPFAM" id="SSF55383">
    <property type="entry name" value="Copper amine oxidase, domain N"/>
    <property type="match status" value="1"/>
</dbReference>
<dbReference type="SUPFAM" id="SSF51445">
    <property type="entry name" value="(Trans)glycosidases"/>
    <property type="match status" value="1"/>
</dbReference>
<dbReference type="Pfam" id="PF02638">
    <property type="entry name" value="GHL10"/>
    <property type="match status" value="1"/>
</dbReference>
<dbReference type="PANTHER" id="PTHR43405:SF1">
    <property type="entry name" value="GLYCOSYL HYDROLASE DIGH"/>
    <property type="match status" value="1"/>
</dbReference>
<name>A0A919YBJ8_9BACL</name>
<comment type="caution">
    <text evidence="5">The sequence shown here is derived from an EMBL/GenBank/DDBJ whole genome shotgun (WGS) entry which is preliminary data.</text>
</comment>
<dbReference type="Proteomes" id="UP000682811">
    <property type="component" value="Unassembled WGS sequence"/>
</dbReference>
<feature type="region of interest" description="Disordered" evidence="2">
    <location>
        <begin position="152"/>
        <end position="186"/>
    </location>
</feature>
<dbReference type="Pfam" id="PF07833">
    <property type="entry name" value="Cu_amine_oxidN1"/>
    <property type="match status" value="1"/>
</dbReference>
<feature type="domain" description="Copper amine oxidase-like N-terminal" evidence="4">
    <location>
        <begin position="40"/>
        <end position="146"/>
    </location>
</feature>
<dbReference type="EMBL" id="BORT01000009">
    <property type="protein sequence ID" value="GIO47716.1"/>
    <property type="molecule type" value="Genomic_DNA"/>
</dbReference>
<dbReference type="InterPro" id="IPR052177">
    <property type="entry name" value="Divisome_Glycosyl_Hydrolase"/>
</dbReference>
<reference evidence="5 6" key="1">
    <citation type="submission" date="2021-03" db="EMBL/GenBank/DDBJ databases">
        <title>Antimicrobial resistance genes in bacteria isolated from Japanese honey, and their potential for conferring macrolide and lincosamide resistance in the American foulbrood pathogen Paenibacillus larvae.</title>
        <authorList>
            <person name="Okamoto M."/>
            <person name="Kumagai M."/>
            <person name="Kanamori H."/>
            <person name="Takamatsu D."/>
        </authorList>
    </citation>
    <scope>NUCLEOTIDE SEQUENCE [LARGE SCALE GENOMIC DNA]</scope>
    <source>
        <strain evidence="5 6">J34TS1</strain>
    </source>
</reference>
<evidence type="ECO:0000259" key="4">
    <source>
        <dbReference type="Pfam" id="PF07833"/>
    </source>
</evidence>
<evidence type="ECO:0000313" key="6">
    <source>
        <dbReference type="Proteomes" id="UP000682811"/>
    </source>
</evidence>
<keyword evidence="6" id="KW-1185">Reference proteome</keyword>
<dbReference type="InterPro" id="IPR036582">
    <property type="entry name" value="Mao_N_sf"/>
</dbReference>
<evidence type="ECO:0000256" key="2">
    <source>
        <dbReference type="SAM" id="MobiDB-lite"/>
    </source>
</evidence>
<evidence type="ECO:0000259" key="3">
    <source>
        <dbReference type="Pfam" id="PF02638"/>
    </source>
</evidence>
<dbReference type="InterPro" id="IPR012854">
    <property type="entry name" value="Cu_amine_oxidase-like_N"/>
</dbReference>
<gene>
    <name evidence="5" type="ORF">J34TS1_24810</name>
</gene>
<dbReference type="AlphaFoldDB" id="A0A919YBJ8"/>
<accession>A0A919YBJ8</accession>
<dbReference type="Gene3D" id="3.30.457.10">
    <property type="entry name" value="Copper amine oxidase-like, N-terminal domain"/>
    <property type="match status" value="1"/>
</dbReference>
<dbReference type="Gene3D" id="3.20.20.80">
    <property type="entry name" value="Glycosidases"/>
    <property type="match status" value="1"/>
</dbReference>
<feature type="domain" description="Glycosyl hydrolase-like 10" evidence="3">
    <location>
        <begin position="188"/>
        <end position="497"/>
    </location>
</feature>
<feature type="compositionally biased region" description="Low complexity" evidence="2">
    <location>
        <begin position="164"/>
        <end position="186"/>
    </location>
</feature>
<evidence type="ECO:0000313" key="5">
    <source>
        <dbReference type="EMBL" id="GIO47716.1"/>
    </source>
</evidence>
<keyword evidence="1" id="KW-0732">Signal</keyword>
<dbReference type="PANTHER" id="PTHR43405">
    <property type="entry name" value="GLYCOSYL HYDROLASE DIGH"/>
    <property type="match status" value="1"/>
</dbReference>
<dbReference type="InterPro" id="IPR003790">
    <property type="entry name" value="GHL10"/>
</dbReference>
<protein>
    <recommendedName>
        <fullName evidence="7">Family 10 glycosylhydrolase</fullName>
    </recommendedName>
</protein>
<evidence type="ECO:0008006" key="7">
    <source>
        <dbReference type="Google" id="ProtNLM"/>
    </source>
</evidence>
<evidence type="ECO:0000256" key="1">
    <source>
        <dbReference type="ARBA" id="ARBA00022729"/>
    </source>
</evidence>
<dbReference type="RefSeq" id="WP_212978514.1">
    <property type="nucleotide sequence ID" value="NZ_AP025343.1"/>
</dbReference>
<proteinExistence type="predicted"/>
<organism evidence="5 6">
    <name type="scientific">Paenibacillus azoreducens</name>
    <dbReference type="NCBI Taxonomy" id="116718"/>
    <lineage>
        <taxon>Bacteria</taxon>
        <taxon>Bacillati</taxon>
        <taxon>Bacillota</taxon>
        <taxon>Bacilli</taxon>
        <taxon>Bacillales</taxon>
        <taxon>Paenibacillaceae</taxon>
        <taxon>Paenibacillus</taxon>
    </lineage>
</organism>